<feature type="domain" description="ATP-grasp" evidence="6">
    <location>
        <begin position="216"/>
        <end position="419"/>
    </location>
</feature>
<dbReference type="SUPFAM" id="SSF56059">
    <property type="entry name" value="Glutathione synthetase ATP-binding domain-like"/>
    <property type="match status" value="1"/>
</dbReference>
<keyword evidence="3 4" id="KW-0067">ATP-binding</keyword>
<organism evidence="7">
    <name type="scientific">Guillardia theta</name>
    <name type="common">Cryptophyte</name>
    <name type="synonym">Cryptomonas phi</name>
    <dbReference type="NCBI Taxonomy" id="55529"/>
    <lineage>
        <taxon>Eukaryota</taxon>
        <taxon>Cryptophyceae</taxon>
        <taxon>Pyrenomonadales</taxon>
        <taxon>Geminigeraceae</taxon>
        <taxon>Guillardia</taxon>
    </lineage>
</organism>
<dbReference type="Pfam" id="PF13535">
    <property type="entry name" value="ATP-grasp_4"/>
    <property type="match status" value="1"/>
</dbReference>
<keyword evidence="5" id="KW-0812">Transmembrane</keyword>
<evidence type="ECO:0000256" key="5">
    <source>
        <dbReference type="SAM" id="Phobius"/>
    </source>
</evidence>
<accession>A0A7S4UTB4</accession>
<dbReference type="Gene3D" id="3.40.50.20">
    <property type="match status" value="1"/>
</dbReference>
<proteinExistence type="predicted"/>
<dbReference type="InterPro" id="IPR011761">
    <property type="entry name" value="ATP-grasp"/>
</dbReference>
<dbReference type="AlphaFoldDB" id="A0A7S4UTB4"/>
<dbReference type="PANTHER" id="PTHR43585">
    <property type="entry name" value="FUMIPYRROLE BIOSYNTHESIS PROTEIN C"/>
    <property type="match status" value="1"/>
</dbReference>
<protein>
    <recommendedName>
        <fullName evidence="6">ATP-grasp domain-containing protein</fullName>
    </recommendedName>
</protein>
<dbReference type="InterPro" id="IPR052032">
    <property type="entry name" value="ATP-dep_AA_Ligase"/>
</dbReference>
<keyword evidence="5" id="KW-0472">Membrane</keyword>
<reference evidence="7" key="1">
    <citation type="submission" date="2021-01" db="EMBL/GenBank/DDBJ databases">
        <authorList>
            <person name="Corre E."/>
            <person name="Pelletier E."/>
            <person name="Niang G."/>
            <person name="Scheremetjew M."/>
            <person name="Finn R."/>
            <person name="Kale V."/>
            <person name="Holt S."/>
            <person name="Cochrane G."/>
            <person name="Meng A."/>
            <person name="Brown T."/>
            <person name="Cohen L."/>
        </authorList>
    </citation>
    <scope>NUCLEOTIDE SEQUENCE</scope>
    <source>
        <strain evidence="7">CCMP 2712</strain>
    </source>
</reference>
<feature type="transmembrane region" description="Helical" evidence="5">
    <location>
        <begin position="508"/>
        <end position="525"/>
    </location>
</feature>
<dbReference type="GO" id="GO:0016874">
    <property type="term" value="F:ligase activity"/>
    <property type="evidence" value="ECO:0007669"/>
    <property type="project" value="UniProtKB-KW"/>
</dbReference>
<evidence type="ECO:0000259" key="6">
    <source>
        <dbReference type="PROSITE" id="PS50975"/>
    </source>
</evidence>
<name>A0A7S4UTB4_GUITH</name>
<dbReference type="GO" id="GO:0046872">
    <property type="term" value="F:metal ion binding"/>
    <property type="evidence" value="ECO:0007669"/>
    <property type="project" value="InterPro"/>
</dbReference>
<evidence type="ECO:0000256" key="2">
    <source>
        <dbReference type="ARBA" id="ARBA00022741"/>
    </source>
</evidence>
<keyword evidence="1" id="KW-0436">Ligase</keyword>
<dbReference type="Gene3D" id="3.30.470.20">
    <property type="entry name" value="ATP-grasp fold, B domain"/>
    <property type="match status" value="1"/>
</dbReference>
<evidence type="ECO:0000313" key="7">
    <source>
        <dbReference type="EMBL" id="CAE2340258.1"/>
    </source>
</evidence>
<evidence type="ECO:0000256" key="3">
    <source>
        <dbReference type="ARBA" id="ARBA00022840"/>
    </source>
</evidence>
<sequence>MKIFGVRFGFLKLVSLFGILLLLTLTAAIVVAMFVQPSIHSCQMYVPRKTASGMIAIDSVASYAQREGFVVLLQELASILTSNLFDSPPVPEMKELVAGSHLLMVGGARTPTALRRARQLNVRMTLVDDESMRSWSEQAVGSFIGIADFGRVSVSEPQVVLQAVRRHLEASGEKLDGVFTLVEDHGPLVSLIGEALSLPCSPLKAAQTARNKYLVRKAMESKSLPVPRFWLIESENDATQAAAHVGFPAFLKPVYGVQATFAARVNDEEELLETLRHFQSTIDPNHHPIYHYGKQMILESLLGGNEVQLELMIHNGKVIFHSFSSEYSKSRDRLSFPVTLDEAARGRLLKLATDTVHAIGLTTGVVHFELFDDAKEGVSHVIEINNRLSRGFLAQHYFHQYLFGKVPVDYYGSVFALAMNKAPFLRQRESPVLFMSVNLDQPTTDWWTVDPKDAPNRGWENEGPCSLILGANASHAKQLAHEIRKQRREDLKGFTDGVRKEKEELLKLYILFFVAMLATLVRLFFTDS</sequence>
<evidence type="ECO:0000256" key="1">
    <source>
        <dbReference type="ARBA" id="ARBA00022598"/>
    </source>
</evidence>
<evidence type="ECO:0000256" key="4">
    <source>
        <dbReference type="PROSITE-ProRule" id="PRU00409"/>
    </source>
</evidence>
<dbReference type="GO" id="GO:0005524">
    <property type="term" value="F:ATP binding"/>
    <property type="evidence" value="ECO:0007669"/>
    <property type="project" value="UniProtKB-UniRule"/>
</dbReference>
<keyword evidence="2 4" id="KW-0547">Nucleotide-binding</keyword>
<dbReference type="PROSITE" id="PS50975">
    <property type="entry name" value="ATP_GRASP"/>
    <property type="match status" value="1"/>
</dbReference>
<dbReference type="EMBL" id="HBKN01049567">
    <property type="protein sequence ID" value="CAE2340258.1"/>
    <property type="molecule type" value="Transcribed_RNA"/>
</dbReference>
<dbReference type="PANTHER" id="PTHR43585:SF2">
    <property type="entry name" value="ATP-GRASP ENZYME FSQD"/>
    <property type="match status" value="1"/>
</dbReference>
<keyword evidence="5" id="KW-1133">Transmembrane helix</keyword>
<gene>
    <name evidence="7" type="ORF">GTHE00462_LOCUS38737</name>
</gene>